<name>A0A1Y2L1F5_9PROT</name>
<dbReference type="PANTHER" id="PTHR37807:SF3">
    <property type="entry name" value="OS07G0160300 PROTEIN"/>
    <property type="match status" value="1"/>
</dbReference>
<evidence type="ECO:0000313" key="2">
    <source>
        <dbReference type="Proteomes" id="UP000193391"/>
    </source>
</evidence>
<dbReference type="Gene3D" id="3.40.50.300">
    <property type="entry name" value="P-loop containing nucleotide triphosphate hydrolases"/>
    <property type="match status" value="1"/>
</dbReference>
<comment type="caution">
    <text evidence="1">The sequence shown here is derived from an EMBL/GenBank/DDBJ whole genome shotgun (WGS) entry which is preliminary data.</text>
</comment>
<organism evidence="1 2">
    <name type="scientific">Thalassospira mesophila</name>
    <dbReference type="NCBI Taxonomy" id="1293891"/>
    <lineage>
        <taxon>Bacteria</taxon>
        <taxon>Pseudomonadati</taxon>
        <taxon>Pseudomonadota</taxon>
        <taxon>Alphaproteobacteria</taxon>
        <taxon>Rhodospirillales</taxon>
        <taxon>Thalassospiraceae</taxon>
        <taxon>Thalassospira</taxon>
    </lineage>
</organism>
<dbReference type="Pfam" id="PF13671">
    <property type="entry name" value="AAA_33"/>
    <property type="match status" value="1"/>
</dbReference>
<evidence type="ECO:0008006" key="3">
    <source>
        <dbReference type="Google" id="ProtNLM"/>
    </source>
</evidence>
<keyword evidence="2" id="KW-1185">Reference proteome</keyword>
<protein>
    <recommendedName>
        <fullName evidence="3">Adenylylsulfate kinase</fullName>
    </recommendedName>
</protein>
<dbReference type="AlphaFoldDB" id="A0A1Y2L1F5"/>
<sequence>MLIILGGLPGSGKSTLAHTLASQLSAVWLRIDSIEQALRDAHDLYGSGSQEMGSLEMGPQGYMVAYQLAVDNLALGHYVIADSVNPLEITRAAWRDVARKAGVKYIEIELVCSDVAKHRKRIETRQSSVANLKLPDWQAVQNRDYQPWHSGQLVLDSAQNTAEQLAGQVISRLFDNGAA</sequence>
<gene>
    <name evidence="1" type="ORF">TMES_09105</name>
</gene>
<dbReference type="EMBL" id="JFKA01000003">
    <property type="protein sequence ID" value="OSQ39066.1"/>
    <property type="molecule type" value="Genomic_DNA"/>
</dbReference>
<accession>A0A1Y2L1F5</accession>
<proteinExistence type="predicted"/>
<dbReference type="Proteomes" id="UP000193391">
    <property type="component" value="Unassembled WGS sequence"/>
</dbReference>
<dbReference type="PANTHER" id="PTHR37807">
    <property type="entry name" value="OS07G0160300 PROTEIN"/>
    <property type="match status" value="1"/>
</dbReference>
<dbReference type="OrthoDB" id="3819922at2"/>
<reference evidence="1 2" key="1">
    <citation type="submission" date="2014-03" db="EMBL/GenBank/DDBJ databases">
        <title>The draft genome sequence of Thalassospira mesophila JCM 18969.</title>
        <authorList>
            <person name="Lai Q."/>
            <person name="Shao Z."/>
        </authorList>
    </citation>
    <scope>NUCLEOTIDE SEQUENCE [LARGE SCALE GENOMIC DNA]</scope>
    <source>
        <strain evidence="1 2">JCM 18969</strain>
    </source>
</reference>
<evidence type="ECO:0000313" key="1">
    <source>
        <dbReference type="EMBL" id="OSQ39066.1"/>
    </source>
</evidence>
<dbReference type="SUPFAM" id="SSF52540">
    <property type="entry name" value="P-loop containing nucleoside triphosphate hydrolases"/>
    <property type="match status" value="1"/>
</dbReference>
<dbReference type="RefSeq" id="WP_085582074.1">
    <property type="nucleotide sequence ID" value="NZ_JFKA01000003.1"/>
</dbReference>
<dbReference type="InterPro" id="IPR027417">
    <property type="entry name" value="P-loop_NTPase"/>
</dbReference>